<name>A0ABT1RV12_9FIRM</name>
<proteinExistence type="predicted"/>
<feature type="domain" description="AraC effector-binding" evidence="1">
    <location>
        <begin position="2"/>
        <end position="149"/>
    </location>
</feature>
<sequence>MTEYQIVELPEKRIIGLCAQTGNNDPKMQEIIGGLWKQLFEPELFMGFEKKTDGKSIGLYSDYCEDRYDITVGFEVASGEPGKGLTEKRIPGGKYAEFVVPGGGIEQVGKLWSEIWQLPLERTYTGDFEEYMQVSEGKFGEIRIYVAIK</sequence>
<evidence type="ECO:0000259" key="1">
    <source>
        <dbReference type="SMART" id="SM00871"/>
    </source>
</evidence>
<reference evidence="2 3" key="1">
    <citation type="submission" date="2022-06" db="EMBL/GenBank/DDBJ databases">
        <title>Isolation of gut microbiota from human fecal samples.</title>
        <authorList>
            <person name="Pamer E.G."/>
            <person name="Barat B."/>
            <person name="Waligurski E."/>
            <person name="Medina S."/>
            <person name="Paddock L."/>
            <person name="Mostad J."/>
        </authorList>
    </citation>
    <scope>NUCLEOTIDE SEQUENCE [LARGE SCALE GENOMIC DNA]</scope>
    <source>
        <strain evidence="2 3">DFI.9.73</strain>
    </source>
</reference>
<dbReference type="Gene3D" id="3.20.80.10">
    <property type="entry name" value="Regulatory factor, effector binding domain"/>
    <property type="match status" value="1"/>
</dbReference>
<dbReference type="InterPro" id="IPR011256">
    <property type="entry name" value="Reg_factor_effector_dom_sf"/>
</dbReference>
<evidence type="ECO:0000313" key="3">
    <source>
        <dbReference type="Proteomes" id="UP001524473"/>
    </source>
</evidence>
<dbReference type="EMBL" id="JANFZH010000002">
    <property type="protein sequence ID" value="MCQ4838504.1"/>
    <property type="molecule type" value="Genomic_DNA"/>
</dbReference>
<dbReference type="InterPro" id="IPR010499">
    <property type="entry name" value="AraC_E-bd"/>
</dbReference>
<dbReference type="Proteomes" id="UP001524473">
    <property type="component" value="Unassembled WGS sequence"/>
</dbReference>
<organism evidence="2 3">
    <name type="scientific">Neglectibacter timonensis</name>
    <dbReference type="NCBI Taxonomy" id="1776382"/>
    <lineage>
        <taxon>Bacteria</taxon>
        <taxon>Bacillati</taxon>
        <taxon>Bacillota</taxon>
        <taxon>Clostridia</taxon>
        <taxon>Eubacteriales</taxon>
        <taxon>Oscillospiraceae</taxon>
        <taxon>Neglectibacter</taxon>
    </lineage>
</organism>
<keyword evidence="3" id="KW-1185">Reference proteome</keyword>
<dbReference type="RefSeq" id="WP_066865133.1">
    <property type="nucleotide sequence ID" value="NZ_CABKVV010000014.1"/>
</dbReference>
<dbReference type="Pfam" id="PF14526">
    <property type="entry name" value="Cass2"/>
    <property type="match status" value="1"/>
</dbReference>
<dbReference type="InterPro" id="IPR053182">
    <property type="entry name" value="YobU-like_regulator"/>
</dbReference>
<protein>
    <submittedName>
        <fullName evidence="2">GyrI-like domain-containing protein</fullName>
    </submittedName>
</protein>
<dbReference type="PANTHER" id="PTHR36444:SF2">
    <property type="entry name" value="TRANSCRIPTIONAL REGULATOR PROTEIN YOBU-RELATED"/>
    <property type="match status" value="1"/>
</dbReference>
<gene>
    <name evidence="2" type="ORF">NE695_01075</name>
</gene>
<dbReference type="PANTHER" id="PTHR36444">
    <property type="entry name" value="TRANSCRIPTIONAL REGULATOR PROTEIN YOBU-RELATED"/>
    <property type="match status" value="1"/>
</dbReference>
<dbReference type="SMART" id="SM00871">
    <property type="entry name" value="AraC_E_bind"/>
    <property type="match status" value="1"/>
</dbReference>
<dbReference type="SUPFAM" id="SSF55136">
    <property type="entry name" value="Probable bacterial effector-binding domain"/>
    <property type="match status" value="1"/>
</dbReference>
<comment type="caution">
    <text evidence="2">The sequence shown here is derived from an EMBL/GenBank/DDBJ whole genome shotgun (WGS) entry which is preliminary data.</text>
</comment>
<dbReference type="InterPro" id="IPR029441">
    <property type="entry name" value="Cass2"/>
</dbReference>
<evidence type="ECO:0000313" key="2">
    <source>
        <dbReference type="EMBL" id="MCQ4838504.1"/>
    </source>
</evidence>
<accession>A0ABT1RV12</accession>
<dbReference type="GeneID" id="90532822"/>